<evidence type="ECO:0000256" key="6">
    <source>
        <dbReference type="ARBA" id="ARBA00022989"/>
    </source>
</evidence>
<dbReference type="AlphaFoldDB" id="Q3M8U2"/>
<dbReference type="Pfam" id="PF13231">
    <property type="entry name" value="PMT_2"/>
    <property type="match status" value="1"/>
</dbReference>
<dbReference type="STRING" id="240292.Ava_2984"/>
<gene>
    <name evidence="10" type="ordered locus">Ava_2984</name>
</gene>
<keyword evidence="7 8" id="KW-0472">Membrane</keyword>
<dbReference type="KEGG" id="ava:Ava_2984"/>
<protein>
    <recommendedName>
        <fullName evidence="9">Glycosyltransferase RgtA/B/C/D-like domain-containing protein</fullName>
    </recommendedName>
</protein>
<keyword evidence="4" id="KW-0808">Transferase</keyword>
<keyword evidence="3" id="KW-0328">Glycosyltransferase</keyword>
<reference evidence="11" key="1">
    <citation type="journal article" date="2014" name="Stand. Genomic Sci.">
        <title>Complete genome sequence of Anabaena variabilis ATCC 29413.</title>
        <authorList>
            <person name="Thiel T."/>
            <person name="Pratte B.S."/>
            <person name="Zhong J."/>
            <person name="Goodwin L."/>
            <person name="Copeland A."/>
            <person name="Lucas S."/>
            <person name="Han C."/>
            <person name="Pitluck S."/>
            <person name="Land M.L."/>
            <person name="Kyrpides N.C."/>
            <person name="Woyke T."/>
        </authorList>
    </citation>
    <scope>NUCLEOTIDE SEQUENCE [LARGE SCALE GENOMIC DNA]</scope>
    <source>
        <strain evidence="11">ATCC 29413 / PCC 7937</strain>
    </source>
</reference>
<feature type="transmembrane region" description="Helical" evidence="8">
    <location>
        <begin position="328"/>
        <end position="348"/>
    </location>
</feature>
<feature type="domain" description="Glycosyltransferase RgtA/B/C/D-like" evidence="9">
    <location>
        <begin position="130"/>
        <end position="277"/>
    </location>
</feature>
<feature type="transmembrane region" description="Helical" evidence="8">
    <location>
        <begin position="166"/>
        <end position="185"/>
    </location>
</feature>
<sequence length="543" mass="61355">MVYLPHSCFIINLHLCMENKTSEECYKIPNWLLIISTVALVLGIFLRFYHLEQKVYSFDETFSSTYIYGQHSQAYQNFDNSILSIGELQKYLFIDANKTLIQSVEQVIEKLYVFPPIYPVLTILWSYLFNHWFDNGLVIQRSLAALLSVIAIWGIYWLGLELFASKTTAFVAAVIVAISPFHLQYAQIIRPYSILIATTVIACGYLLKAIRFNNLFWWLIYGLSLVIGLYSNLLFALVLVAHTLYVLINENLRNLKSLTAYFLTLGISTLAFLPWLWAFINSSMLKYSVEQVSDKSSLFGLINAWLKGIQNLFIDLYHPFFSPNFLKAAQYFFAPIILAIAAISLYTLCRYAPRKIRNFLLALAIATGVSLMVKDVISGSSITTRMRYLIPFVLAMELIAAYLIGSWLTASQSSHRRWGQFALSILILCGVSSCLVISAAPSWNAFGSPHFPKESAIISSADHPLVLCTNLDRALSMSYLVDSDTKFKLIRDDLTIPDGFNRVFVLEASAKTLKQLAAKHKLVNTFPQGRLFEIAGVVRSPTS</sequence>
<evidence type="ECO:0000256" key="1">
    <source>
        <dbReference type="ARBA" id="ARBA00004651"/>
    </source>
</evidence>
<dbReference type="PANTHER" id="PTHR33908">
    <property type="entry name" value="MANNOSYLTRANSFERASE YKCB-RELATED"/>
    <property type="match status" value="1"/>
</dbReference>
<feature type="transmembrane region" description="Helical" evidence="8">
    <location>
        <begin position="260"/>
        <end position="280"/>
    </location>
</feature>
<dbReference type="GO" id="GO:0005886">
    <property type="term" value="C:plasma membrane"/>
    <property type="evidence" value="ECO:0007669"/>
    <property type="project" value="UniProtKB-SubCell"/>
</dbReference>
<dbReference type="Proteomes" id="UP000002533">
    <property type="component" value="Chromosome"/>
</dbReference>
<accession>Q3M8U2</accession>
<dbReference type="GO" id="GO:0009103">
    <property type="term" value="P:lipopolysaccharide biosynthetic process"/>
    <property type="evidence" value="ECO:0007669"/>
    <property type="project" value="UniProtKB-ARBA"/>
</dbReference>
<keyword evidence="2" id="KW-1003">Cell membrane</keyword>
<proteinExistence type="predicted"/>
<feature type="transmembrane region" description="Helical" evidence="8">
    <location>
        <begin position="192"/>
        <end position="210"/>
    </location>
</feature>
<dbReference type="EMBL" id="CP000117">
    <property type="protein sequence ID" value="ABA22594.1"/>
    <property type="molecule type" value="Genomic_DNA"/>
</dbReference>
<feature type="transmembrane region" description="Helical" evidence="8">
    <location>
        <begin position="112"/>
        <end position="130"/>
    </location>
</feature>
<feature type="transmembrane region" description="Helical" evidence="8">
    <location>
        <begin position="216"/>
        <end position="248"/>
    </location>
</feature>
<evidence type="ECO:0000256" key="8">
    <source>
        <dbReference type="SAM" id="Phobius"/>
    </source>
</evidence>
<feature type="transmembrane region" description="Helical" evidence="8">
    <location>
        <begin position="30"/>
        <end position="49"/>
    </location>
</feature>
<dbReference type="GO" id="GO:0016763">
    <property type="term" value="F:pentosyltransferase activity"/>
    <property type="evidence" value="ECO:0007669"/>
    <property type="project" value="TreeGrafter"/>
</dbReference>
<dbReference type="eggNOG" id="COG5305">
    <property type="taxonomic scope" value="Bacteria"/>
</dbReference>
<evidence type="ECO:0000259" key="9">
    <source>
        <dbReference type="Pfam" id="PF13231"/>
    </source>
</evidence>
<feature type="transmembrane region" description="Helical" evidence="8">
    <location>
        <begin position="388"/>
        <end position="409"/>
    </location>
</feature>
<feature type="transmembrane region" description="Helical" evidence="8">
    <location>
        <begin position="142"/>
        <end position="160"/>
    </location>
</feature>
<dbReference type="InterPro" id="IPR050297">
    <property type="entry name" value="LipidA_mod_glycosyltrf_83"/>
</dbReference>
<evidence type="ECO:0000313" key="10">
    <source>
        <dbReference type="EMBL" id="ABA22594.1"/>
    </source>
</evidence>
<evidence type="ECO:0000256" key="2">
    <source>
        <dbReference type="ARBA" id="ARBA00022475"/>
    </source>
</evidence>
<keyword evidence="6 8" id="KW-1133">Transmembrane helix</keyword>
<evidence type="ECO:0000256" key="3">
    <source>
        <dbReference type="ARBA" id="ARBA00022676"/>
    </source>
</evidence>
<feature type="transmembrane region" description="Helical" evidence="8">
    <location>
        <begin position="360"/>
        <end position="382"/>
    </location>
</feature>
<name>Q3M8U2_TRIV2</name>
<evidence type="ECO:0000313" key="11">
    <source>
        <dbReference type="Proteomes" id="UP000002533"/>
    </source>
</evidence>
<dbReference type="HOGENOM" id="CLU_037292_0_0_3"/>
<evidence type="ECO:0000256" key="7">
    <source>
        <dbReference type="ARBA" id="ARBA00023136"/>
    </source>
</evidence>
<comment type="subcellular location">
    <subcellularLocation>
        <location evidence="1">Cell membrane</location>
        <topology evidence="1">Multi-pass membrane protein</topology>
    </subcellularLocation>
</comment>
<dbReference type="InterPro" id="IPR038731">
    <property type="entry name" value="RgtA/B/C-like"/>
</dbReference>
<feature type="transmembrane region" description="Helical" evidence="8">
    <location>
        <begin position="421"/>
        <end position="443"/>
    </location>
</feature>
<keyword evidence="5 8" id="KW-0812">Transmembrane</keyword>
<dbReference type="PANTHER" id="PTHR33908:SF11">
    <property type="entry name" value="MEMBRANE PROTEIN"/>
    <property type="match status" value="1"/>
</dbReference>
<evidence type="ECO:0000256" key="4">
    <source>
        <dbReference type="ARBA" id="ARBA00022679"/>
    </source>
</evidence>
<organism evidence="10 11">
    <name type="scientific">Trichormus variabilis (strain ATCC 29413 / PCC 7937)</name>
    <name type="common">Anabaena variabilis</name>
    <dbReference type="NCBI Taxonomy" id="240292"/>
    <lineage>
        <taxon>Bacteria</taxon>
        <taxon>Bacillati</taxon>
        <taxon>Cyanobacteriota</taxon>
        <taxon>Cyanophyceae</taxon>
        <taxon>Nostocales</taxon>
        <taxon>Nostocaceae</taxon>
        <taxon>Trichormus</taxon>
    </lineage>
</organism>
<evidence type="ECO:0000256" key="5">
    <source>
        <dbReference type="ARBA" id="ARBA00022692"/>
    </source>
</evidence>